<protein>
    <submittedName>
        <fullName evidence="1">Uncharacterized protein</fullName>
    </submittedName>
</protein>
<gene>
    <name evidence="1" type="ORF">HUG10_10005</name>
</gene>
<dbReference type="EMBL" id="CP058529">
    <property type="protein sequence ID" value="QLG27865.1"/>
    <property type="molecule type" value="Genomic_DNA"/>
</dbReference>
<sequence length="83" mass="9384">MLSRLLAVVFGAVEFARPGSFVDYWMDLAVEDFGSVEVRPWVYTAARLEGALLVLWGLVGLARGRRRERTARIEREGTTVEIE</sequence>
<proteinExistence type="predicted"/>
<accession>A0A7D5GC24</accession>
<dbReference type="RefSeq" id="WP_179169440.1">
    <property type="nucleotide sequence ID" value="NZ_CP058529.1"/>
</dbReference>
<keyword evidence="2" id="KW-1185">Reference proteome</keyword>
<dbReference type="KEGG" id="halg:HUG10_10005"/>
<dbReference type="OrthoDB" id="260081at2157"/>
<reference evidence="1 2" key="1">
    <citation type="submission" date="2020-07" db="EMBL/GenBank/DDBJ databases">
        <title>Gai3-2, isolated from salt lake.</title>
        <authorList>
            <person name="Cui H."/>
            <person name="Shi X."/>
        </authorList>
    </citation>
    <scope>NUCLEOTIDE SEQUENCE [LARGE SCALE GENOMIC DNA]</scope>
    <source>
        <strain evidence="1 2">Gai3-2</strain>
    </source>
</reference>
<dbReference type="Proteomes" id="UP000509750">
    <property type="component" value="Chromosome"/>
</dbReference>
<dbReference type="GeneID" id="56029168"/>
<evidence type="ECO:0000313" key="2">
    <source>
        <dbReference type="Proteomes" id="UP000509750"/>
    </source>
</evidence>
<name>A0A7D5GC24_9EURY</name>
<organism evidence="1 2">
    <name type="scientific">Halorarum halophilum</name>
    <dbReference type="NCBI Taxonomy" id="2743090"/>
    <lineage>
        <taxon>Archaea</taxon>
        <taxon>Methanobacteriati</taxon>
        <taxon>Methanobacteriota</taxon>
        <taxon>Stenosarchaea group</taxon>
        <taxon>Halobacteria</taxon>
        <taxon>Halobacteriales</taxon>
        <taxon>Haloferacaceae</taxon>
        <taxon>Halorarum</taxon>
    </lineage>
</organism>
<dbReference type="AlphaFoldDB" id="A0A7D5GC24"/>
<evidence type="ECO:0000313" key="1">
    <source>
        <dbReference type="EMBL" id="QLG27865.1"/>
    </source>
</evidence>